<dbReference type="AlphaFoldDB" id="A0A7R9L4N8"/>
<protein>
    <submittedName>
        <fullName evidence="1">Uncharacterized protein</fullName>
    </submittedName>
</protein>
<name>A0A7R9L4N8_9ACAR</name>
<keyword evidence="2" id="KW-1185">Reference proteome</keyword>
<dbReference type="InterPro" id="IPR028118">
    <property type="entry name" value="Chibby_fam"/>
</dbReference>
<dbReference type="Pfam" id="PF14645">
    <property type="entry name" value="Chibby"/>
    <property type="match status" value="1"/>
</dbReference>
<accession>A0A7R9L4N8</accession>
<reference evidence="1" key="1">
    <citation type="submission" date="2020-11" db="EMBL/GenBank/DDBJ databases">
        <authorList>
            <person name="Tran Van P."/>
        </authorList>
    </citation>
    <scope>NUCLEOTIDE SEQUENCE</scope>
</reference>
<sequence>MDTVMKKRAVKGTGMEVGNGPNFVNCIVLGDFGCDDYNFHVFIHYILFSHKKTPLRKSKPLSSLHRELNQSFDYNSNNEIIKLDLNQRSIYFDTKSGEWVQTNGPNGEMTETTQELHTINDVLVEENRLLKLKVEILMQMVTEATAELQLSCQMVSRICTELWIRNFDKE</sequence>
<organism evidence="1">
    <name type="scientific">Medioppia subpectinata</name>
    <dbReference type="NCBI Taxonomy" id="1979941"/>
    <lineage>
        <taxon>Eukaryota</taxon>
        <taxon>Metazoa</taxon>
        <taxon>Ecdysozoa</taxon>
        <taxon>Arthropoda</taxon>
        <taxon>Chelicerata</taxon>
        <taxon>Arachnida</taxon>
        <taxon>Acari</taxon>
        <taxon>Acariformes</taxon>
        <taxon>Sarcoptiformes</taxon>
        <taxon>Oribatida</taxon>
        <taxon>Brachypylina</taxon>
        <taxon>Oppioidea</taxon>
        <taxon>Oppiidae</taxon>
        <taxon>Medioppia</taxon>
    </lineage>
</organism>
<proteinExistence type="predicted"/>
<dbReference type="EMBL" id="CAJPIZ010013646">
    <property type="protein sequence ID" value="CAG2114360.1"/>
    <property type="molecule type" value="Genomic_DNA"/>
</dbReference>
<dbReference type="EMBL" id="OC868221">
    <property type="protein sequence ID" value="CAD7633930.1"/>
    <property type="molecule type" value="Genomic_DNA"/>
</dbReference>
<gene>
    <name evidence="1" type="ORF">OSB1V03_LOCUS14326</name>
</gene>
<dbReference type="Proteomes" id="UP000759131">
    <property type="component" value="Unassembled WGS sequence"/>
</dbReference>
<evidence type="ECO:0000313" key="1">
    <source>
        <dbReference type="EMBL" id="CAD7633930.1"/>
    </source>
</evidence>
<dbReference type="OrthoDB" id="6513312at2759"/>
<evidence type="ECO:0000313" key="2">
    <source>
        <dbReference type="Proteomes" id="UP000759131"/>
    </source>
</evidence>